<reference evidence="2 3" key="1">
    <citation type="submission" date="2019-06" db="EMBL/GenBank/DDBJ databases">
        <title>Whole genome shotgun sequence of Brevibacillus formosus NBRC 15716.</title>
        <authorList>
            <person name="Hosoyama A."/>
            <person name="Uohara A."/>
            <person name="Ohji S."/>
            <person name="Ichikawa N."/>
        </authorList>
    </citation>
    <scope>NUCLEOTIDE SEQUENCE [LARGE SCALE GENOMIC DNA]</scope>
    <source>
        <strain evidence="2 3">NBRC 15716</strain>
    </source>
</reference>
<name>A0ABQ0TAS3_9BACL</name>
<gene>
    <name evidence="2" type="ORF">BFO01nite_45270</name>
</gene>
<evidence type="ECO:0000259" key="1">
    <source>
        <dbReference type="Pfam" id="PF01243"/>
    </source>
</evidence>
<accession>A0ABQ0TAS3</accession>
<keyword evidence="3" id="KW-1185">Reference proteome</keyword>
<dbReference type="InterPro" id="IPR012349">
    <property type="entry name" value="Split_barrel_FMN-bd"/>
</dbReference>
<organism evidence="2 3">
    <name type="scientific">Brevibacillus formosus</name>
    <dbReference type="NCBI Taxonomy" id="54913"/>
    <lineage>
        <taxon>Bacteria</taxon>
        <taxon>Bacillati</taxon>
        <taxon>Bacillota</taxon>
        <taxon>Bacilli</taxon>
        <taxon>Bacillales</taxon>
        <taxon>Paenibacillaceae</taxon>
        <taxon>Brevibacillus</taxon>
    </lineage>
</organism>
<comment type="caution">
    <text evidence="2">The sequence shown here is derived from an EMBL/GenBank/DDBJ whole genome shotgun (WGS) entry which is preliminary data.</text>
</comment>
<dbReference type="Gene3D" id="2.30.110.10">
    <property type="entry name" value="Electron Transport, Fmn-binding Protein, Chain A"/>
    <property type="match status" value="1"/>
</dbReference>
<evidence type="ECO:0000313" key="3">
    <source>
        <dbReference type="Proteomes" id="UP000319498"/>
    </source>
</evidence>
<dbReference type="EMBL" id="BJOL01000029">
    <property type="protein sequence ID" value="GED60395.1"/>
    <property type="molecule type" value="Genomic_DNA"/>
</dbReference>
<dbReference type="InterPro" id="IPR011576">
    <property type="entry name" value="Pyridox_Oxase_N"/>
</dbReference>
<sequence>MITYQSREKDNQNQGGEETFAYQLGEGYNERTKRLLGGFEMAETVSQSLSEDLFKLLQKERFVTLGTVDHESGAPSLSSLSWTYAVSADTIRFAVDNRSRILANIEKEPQVVLHLIGAGSSFAINGRAVVKTDRLEGVPLKLAMAEIKIEAVRDIMFYGSRISVEPQYEKTYDKNAAAKLDNQVMTALKDAN</sequence>
<dbReference type="SUPFAM" id="SSF50475">
    <property type="entry name" value="FMN-binding split barrel"/>
    <property type="match status" value="1"/>
</dbReference>
<dbReference type="Proteomes" id="UP000319498">
    <property type="component" value="Unassembled WGS sequence"/>
</dbReference>
<evidence type="ECO:0000313" key="2">
    <source>
        <dbReference type="EMBL" id="GED60395.1"/>
    </source>
</evidence>
<dbReference type="Pfam" id="PF01243">
    <property type="entry name" value="PNPOx_N"/>
    <property type="match status" value="1"/>
</dbReference>
<protein>
    <recommendedName>
        <fullName evidence="1">Pyridoxamine 5'-phosphate oxidase N-terminal domain-containing protein</fullName>
    </recommendedName>
</protein>
<dbReference type="NCBIfam" id="NF005232">
    <property type="entry name" value="PRK06733.1"/>
    <property type="match status" value="1"/>
</dbReference>
<feature type="domain" description="Pyridoxamine 5'-phosphate oxidase N-terminal" evidence="1">
    <location>
        <begin position="51"/>
        <end position="134"/>
    </location>
</feature>
<proteinExistence type="predicted"/>